<accession>A0ABN7VJM4</accession>
<organism evidence="2 3">
    <name type="scientific">Gigaspora margarita</name>
    <dbReference type="NCBI Taxonomy" id="4874"/>
    <lineage>
        <taxon>Eukaryota</taxon>
        <taxon>Fungi</taxon>
        <taxon>Fungi incertae sedis</taxon>
        <taxon>Mucoromycota</taxon>
        <taxon>Glomeromycotina</taxon>
        <taxon>Glomeromycetes</taxon>
        <taxon>Diversisporales</taxon>
        <taxon>Gigasporaceae</taxon>
        <taxon>Gigaspora</taxon>
    </lineage>
</organism>
<proteinExistence type="predicted"/>
<sequence length="67" mass="7761">MNYHLGTTPNNRMDKDRRKKKPLNNHPGTTMQSWNQHGKKDIEIARSMISGQQPAWYHSAAPYQLLA</sequence>
<feature type="compositionally biased region" description="Polar residues" evidence="1">
    <location>
        <begin position="26"/>
        <end position="36"/>
    </location>
</feature>
<keyword evidence="3" id="KW-1185">Reference proteome</keyword>
<comment type="caution">
    <text evidence="2">The sequence shown here is derived from an EMBL/GenBank/DDBJ whole genome shotgun (WGS) entry which is preliminary data.</text>
</comment>
<evidence type="ECO:0000256" key="1">
    <source>
        <dbReference type="SAM" id="MobiDB-lite"/>
    </source>
</evidence>
<gene>
    <name evidence="2" type="ORF">GMARGA_LOCUS19446</name>
</gene>
<evidence type="ECO:0000313" key="2">
    <source>
        <dbReference type="EMBL" id="CAG8778973.1"/>
    </source>
</evidence>
<reference evidence="2 3" key="1">
    <citation type="submission" date="2021-06" db="EMBL/GenBank/DDBJ databases">
        <authorList>
            <person name="Kallberg Y."/>
            <person name="Tangrot J."/>
            <person name="Rosling A."/>
        </authorList>
    </citation>
    <scope>NUCLEOTIDE SEQUENCE [LARGE SCALE GENOMIC DNA]</scope>
    <source>
        <strain evidence="2 3">120-4 pot B 10/14</strain>
    </source>
</reference>
<evidence type="ECO:0000313" key="3">
    <source>
        <dbReference type="Proteomes" id="UP000789901"/>
    </source>
</evidence>
<name>A0ABN7VJM4_GIGMA</name>
<feature type="region of interest" description="Disordered" evidence="1">
    <location>
        <begin position="1"/>
        <end position="36"/>
    </location>
</feature>
<protein>
    <submittedName>
        <fullName evidence="2">7782_t:CDS:1</fullName>
    </submittedName>
</protein>
<feature type="compositionally biased region" description="Polar residues" evidence="1">
    <location>
        <begin position="1"/>
        <end position="11"/>
    </location>
</feature>
<dbReference type="Proteomes" id="UP000789901">
    <property type="component" value="Unassembled WGS sequence"/>
</dbReference>
<dbReference type="EMBL" id="CAJVQB010016239">
    <property type="protein sequence ID" value="CAG8778973.1"/>
    <property type="molecule type" value="Genomic_DNA"/>
</dbReference>